<dbReference type="EC" id="2.4.1.255" evidence="3"/>
<dbReference type="UniPathway" id="UPA00378"/>
<keyword evidence="9" id="KW-0939">Gibberellin signaling pathway</keyword>
<feature type="repeat" description="TPR" evidence="10">
    <location>
        <begin position="174"/>
        <end position="207"/>
    </location>
</feature>
<dbReference type="SUPFAM" id="SSF48452">
    <property type="entry name" value="TPR-like"/>
    <property type="match status" value="1"/>
</dbReference>
<dbReference type="Pfam" id="PF00515">
    <property type="entry name" value="TPR_1"/>
    <property type="match status" value="1"/>
</dbReference>
<dbReference type="InterPro" id="IPR019734">
    <property type="entry name" value="TPR_rpt"/>
</dbReference>
<evidence type="ECO:0000256" key="7">
    <source>
        <dbReference type="ARBA" id="ARBA00022737"/>
    </source>
</evidence>
<dbReference type="eggNOG" id="COG0457">
    <property type="taxonomic scope" value="Bacteria"/>
</dbReference>
<dbReference type="PANTHER" id="PTHR44998:SF1">
    <property type="entry name" value="UDP-N-ACETYLGLUCOSAMINE--PEPTIDE N-ACETYLGLUCOSAMINYLTRANSFERASE 110 KDA SUBUNIT"/>
    <property type="match status" value="1"/>
</dbReference>
<dbReference type="STRING" id="1173027.Mic7113_4662"/>
<dbReference type="Pfam" id="PF13431">
    <property type="entry name" value="TPR_17"/>
    <property type="match status" value="1"/>
</dbReference>
<dbReference type="Gene3D" id="3.40.50.11380">
    <property type="match status" value="1"/>
</dbReference>
<evidence type="ECO:0000256" key="2">
    <source>
        <dbReference type="ARBA" id="ARBA00005386"/>
    </source>
</evidence>
<accession>K9WIU6</accession>
<dbReference type="Gene3D" id="3.40.50.2000">
    <property type="entry name" value="Glycogen Phosphorylase B"/>
    <property type="match status" value="1"/>
</dbReference>
<feature type="repeat" description="TPR" evidence="10">
    <location>
        <begin position="242"/>
        <end position="275"/>
    </location>
</feature>
<dbReference type="KEGG" id="mic:Mic7113_4662"/>
<keyword evidence="13" id="KW-1185">Reference proteome</keyword>
<reference evidence="12 13" key="1">
    <citation type="submission" date="2012-06" db="EMBL/GenBank/DDBJ databases">
        <title>Finished chromosome of genome of Microcoleus sp. PCC 7113.</title>
        <authorList>
            <consortium name="US DOE Joint Genome Institute"/>
            <person name="Gugger M."/>
            <person name="Coursin T."/>
            <person name="Rippka R."/>
            <person name="Tandeau De Marsac N."/>
            <person name="Huntemann M."/>
            <person name="Wei C.-L."/>
            <person name="Han J."/>
            <person name="Detter J.C."/>
            <person name="Han C."/>
            <person name="Tapia R."/>
            <person name="Chen A."/>
            <person name="Kyrpides N."/>
            <person name="Mavromatis K."/>
            <person name="Markowitz V."/>
            <person name="Szeto E."/>
            <person name="Ivanova N."/>
            <person name="Pagani I."/>
            <person name="Pati A."/>
            <person name="Goodwin L."/>
            <person name="Nordberg H.P."/>
            <person name="Cantor M.N."/>
            <person name="Hua S.X."/>
            <person name="Woyke T."/>
            <person name="Kerfeld C.A."/>
        </authorList>
    </citation>
    <scope>NUCLEOTIDE SEQUENCE [LARGE SCALE GENOMIC DNA]</scope>
    <source>
        <strain evidence="12 13">PCC 7113</strain>
    </source>
</reference>
<dbReference type="HOGENOM" id="CLU_001721_3_1_3"/>
<feature type="domain" description="O-GlcNAc transferase C-terminal" evidence="11">
    <location>
        <begin position="572"/>
        <end position="751"/>
    </location>
</feature>
<feature type="repeat" description="TPR" evidence="10">
    <location>
        <begin position="38"/>
        <end position="71"/>
    </location>
</feature>
<name>K9WIU6_9CYAN</name>
<feature type="repeat" description="TPR" evidence="10">
    <location>
        <begin position="208"/>
        <end position="241"/>
    </location>
</feature>
<dbReference type="PATRIC" id="fig|1173027.3.peg.5161"/>
<dbReference type="GO" id="GO:0097363">
    <property type="term" value="F:protein O-acetylglucosaminyltransferase activity"/>
    <property type="evidence" value="ECO:0007669"/>
    <property type="project" value="UniProtKB-EC"/>
</dbReference>
<evidence type="ECO:0000256" key="3">
    <source>
        <dbReference type="ARBA" id="ARBA00011970"/>
    </source>
</evidence>
<sequence>MINISEAIVSAFQFYQTGNLSHAEWICQQILQQQPNSTEALDLLGRMAHQVGKLEEAIAYYQKLIALLPDYAEAYYRLGSALQSKGQLAEAIAFYQHAIKLQPDYTEAHYNLGYAFHQQGNLPAAIEHYQQAIALNPNQAEAHANLAHILQHQGQIEAAITHYQQAIAIKPDVPEIFYNLGNLLKQQNQLDAAMIQYQWALALNPNYIDAHLQLGTSLHSLGKYEEAIICYQQALTLEPNVLDTYLKLGWALMHLSRFEKATHCFQQALILNPEHPEVYQKLALALASQNQLEEAITSFQKALHLNSNFVEAYWQSHLLLPILYDTQEQIQHWRQRFCRGLNHLIQQSDFNSNEGIRQILAGLTASATTFLLSYQGFNDRGIQRKYGTLVHRVMATIYPQWTKPMSMPQLSHQRKIRVGYLSAYFRTHTVASLTLGWLKNCDKEKLEIYSYYIGSKADLTTAEIYSNSDKYYHIYGDLNSICEQVIADKLHILVFTDIGMDSLTTYIAGLRLAPIQCMTWGHPVTSGLPTIDYFLSSDLMEPQNAQSHYWEKLVRLPNIGICYQKPVVSELTKSRSELNLREDTIIYLCCQSLFKYLPQFDTIFPKIAQRVPQAQFAFVSHPVPVVTAQFITRLSRAFANLKLNYKDYCVILPRLERVDYFNLNLVSNVFLDTFSWSGGNTTLEAIACGLPIVTCPGEFMRSRHSYGILKRMGITETIAQDEIEYVEIAVRLGIDTNWRQEIVQKIYERHHWLYNDKTCVTALEDFYQRVVLSQLGKSDSLKKTNSGAD</sequence>
<dbReference type="RefSeq" id="WP_015184470.1">
    <property type="nucleotide sequence ID" value="NC_019738.1"/>
</dbReference>
<evidence type="ECO:0000259" key="11">
    <source>
        <dbReference type="Pfam" id="PF13844"/>
    </source>
</evidence>
<dbReference type="GO" id="GO:0009740">
    <property type="term" value="P:gibberellic acid mediated signaling pathway"/>
    <property type="evidence" value="ECO:0007669"/>
    <property type="project" value="UniProtKB-KW"/>
</dbReference>
<dbReference type="SMART" id="SM00671">
    <property type="entry name" value="SEL1"/>
    <property type="match status" value="3"/>
</dbReference>
<feature type="repeat" description="TPR" evidence="10">
    <location>
        <begin position="140"/>
        <end position="173"/>
    </location>
</feature>
<keyword evidence="8 10" id="KW-0802">TPR repeat</keyword>
<organism evidence="12 13">
    <name type="scientific">Allocoleopsis franciscana PCC 7113</name>
    <dbReference type="NCBI Taxonomy" id="1173027"/>
    <lineage>
        <taxon>Bacteria</taxon>
        <taxon>Bacillati</taxon>
        <taxon>Cyanobacteriota</taxon>
        <taxon>Cyanophyceae</taxon>
        <taxon>Coleofasciculales</taxon>
        <taxon>Coleofasciculaceae</taxon>
        <taxon>Allocoleopsis</taxon>
        <taxon>Allocoleopsis franciscana</taxon>
    </lineage>
</organism>
<dbReference type="Proteomes" id="UP000010471">
    <property type="component" value="Chromosome"/>
</dbReference>
<dbReference type="Pfam" id="PF13844">
    <property type="entry name" value="Glyco_transf_41"/>
    <property type="match status" value="2"/>
</dbReference>
<dbReference type="InterPro" id="IPR011990">
    <property type="entry name" value="TPR-like_helical_dom_sf"/>
</dbReference>
<dbReference type="GO" id="GO:0006493">
    <property type="term" value="P:protein O-linked glycosylation"/>
    <property type="evidence" value="ECO:0007669"/>
    <property type="project" value="TreeGrafter"/>
</dbReference>
<proteinExistence type="inferred from homology"/>
<dbReference type="InterPro" id="IPR006597">
    <property type="entry name" value="Sel1-like"/>
</dbReference>
<dbReference type="Pfam" id="PF13432">
    <property type="entry name" value="TPR_16"/>
    <property type="match status" value="1"/>
</dbReference>
<dbReference type="OrthoDB" id="146908at2"/>
<dbReference type="PROSITE" id="PS50005">
    <property type="entry name" value="TPR"/>
    <property type="match status" value="8"/>
</dbReference>
<evidence type="ECO:0000256" key="1">
    <source>
        <dbReference type="ARBA" id="ARBA00004922"/>
    </source>
</evidence>
<comment type="similarity">
    <text evidence="2">Belongs to the glycosyltransferase 41 family. O-GlcNAc transferase subfamily.</text>
</comment>
<evidence type="ECO:0000256" key="4">
    <source>
        <dbReference type="ARBA" id="ARBA00019143"/>
    </source>
</evidence>
<feature type="repeat" description="TPR" evidence="10">
    <location>
        <begin position="72"/>
        <end position="105"/>
    </location>
</feature>
<evidence type="ECO:0000256" key="9">
    <source>
        <dbReference type="ARBA" id="ARBA00022941"/>
    </source>
</evidence>
<dbReference type="SMART" id="SM00028">
    <property type="entry name" value="TPR"/>
    <property type="match status" value="8"/>
</dbReference>
<dbReference type="Pfam" id="PF13414">
    <property type="entry name" value="TPR_11"/>
    <property type="match status" value="2"/>
</dbReference>
<feature type="domain" description="O-GlcNAc transferase C-terminal" evidence="11">
    <location>
        <begin position="402"/>
        <end position="558"/>
    </location>
</feature>
<feature type="repeat" description="TPR" evidence="10">
    <location>
        <begin position="106"/>
        <end position="139"/>
    </location>
</feature>
<dbReference type="InterPro" id="IPR029489">
    <property type="entry name" value="OGT/SEC/SPY_C"/>
</dbReference>
<dbReference type="EMBL" id="CP003630">
    <property type="protein sequence ID" value="AFZ20335.1"/>
    <property type="molecule type" value="Genomic_DNA"/>
</dbReference>
<gene>
    <name evidence="12" type="ORF">Mic7113_4662</name>
</gene>
<dbReference type="PANTHER" id="PTHR44998">
    <property type="match status" value="1"/>
</dbReference>
<evidence type="ECO:0000313" key="13">
    <source>
        <dbReference type="Proteomes" id="UP000010471"/>
    </source>
</evidence>
<dbReference type="eggNOG" id="COG3914">
    <property type="taxonomic scope" value="Bacteria"/>
</dbReference>
<evidence type="ECO:0000256" key="6">
    <source>
        <dbReference type="ARBA" id="ARBA00022679"/>
    </source>
</evidence>
<dbReference type="SUPFAM" id="SSF53756">
    <property type="entry name" value="UDP-Glycosyltransferase/glycogen phosphorylase"/>
    <property type="match status" value="1"/>
</dbReference>
<evidence type="ECO:0000256" key="10">
    <source>
        <dbReference type="PROSITE-ProRule" id="PRU00339"/>
    </source>
</evidence>
<keyword evidence="6 12" id="KW-0808">Transferase</keyword>
<keyword evidence="5" id="KW-0328">Glycosyltransferase</keyword>
<feature type="repeat" description="TPR" evidence="10">
    <location>
        <begin position="276"/>
        <end position="309"/>
    </location>
</feature>
<evidence type="ECO:0000256" key="8">
    <source>
        <dbReference type="ARBA" id="ARBA00022803"/>
    </source>
</evidence>
<dbReference type="AlphaFoldDB" id="K9WIU6"/>
<evidence type="ECO:0000256" key="5">
    <source>
        <dbReference type="ARBA" id="ARBA00022676"/>
    </source>
</evidence>
<comment type="pathway">
    <text evidence="1">Protein modification; protein glycosylation.</text>
</comment>
<protein>
    <recommendedName>
        <fullName evidence="4">Probable UDP-N-acetylglucosamine--peptide N-acetylglucosaminyltransferase SPINDLY</fullName>
        <ecNumber evidence="3">2.4.1.255</ecNumber>
    </recommendedName>
</protein>
<evidence type="ECO:0000313" key="12">
    <source>
        <dbReference type="EMBL" id="AFZ20335.1"/>
    </source>
</evidence>
<keyword evidence="7" id="KW-0677">Repeat</keyword>
<dbReference type="PROSITE" id="PS50293">
    <property type="entry name" value="TPR_REGION"/>
    <property type="match status" value="5"/>
</dbReference>
<dbReference type="Gene3D" id="1.25.40.10">
    <property type="entry name" value="Tetratricopeptide repeat domain"/>
    <property type="match status" value="5"/>
</dbReference>